<name>A0AA97PF84_PYRO3</name>
<organism evidence="2">
    <name type="scientific">Pyricularia oryzae (strain Y34)</name>
    <name type="common">Rice blast fungus</name>
    <name type="synonym">Magnaporthe oryzae</name>
    <dbReference type="NCBI Taxonomy" id="1143189"/>
    <lineage>
        <taxon>Eukaryota</taxon>
        <taxon>Fungi</taxon>
        <taxon>Dikarya</taxon>
        <taxon>Ascomycota</taxon>
        <taxon>Pezizomycotina</taxon>
        <taxon>Sordariomycetes</taxon>
        <taxon>Sordariomycetidae</taxon>
        <taxon>Magnaporthales</taxon>
        <taxon>Pyriculariaceae</taxon>
        <taxon>Pyricularia</taxon>
    </lineage>
</organism>
<gene>
    <name evidence="2" type="ORF">OOU_Y34scaffold01167g3</name>
</gene>
<feature type="signal peptide" evidence="1">
    <location>
        <begin position="1"/>
        <end position="20"/>
    </location>
</feature>
<protein>
    <submittedName>
        <fullName evidence="2">Uncharacterized protein</fullName>
    </submittedName>
</protein>
<dbReference type="AlphaFoldDB" id="A0AA97PF84"/>
<dbReference type="EMBL" id="JH793795">
    <property type="protein sequence ID" value="ELQ32407.1"/>
    <property type="molecule type" value="Genomic_DNA"/>
</dbReference>
<keyword evidence="1" id="KW-0732">Signal</keyword>
<sequence length="285" mass="31504">MKLTSVGAFSAAYVVCAVSAASQDYNTTLQCASNKIPDMCPAFLPAKNCDRTRQYSTKPLDTEIGFYPIELCVDISFGGCKPGGAKWGECHKISSLKTGTRRCIFFEHSNCWGKQGEYKGDVPHDINRPEVNQEIGKEHGAKKRLERAFGMAGQVLRHIKVGRILFQPDRTVIAGIVVKISLSLAIARAFLVYSMNSVEDHTFRAAFWHKEYTELPLGRQRPAERANQCGKTSGKRGHIKDHVGSFVISQPPLCPTVLPDLSKDDNLDHVELLDASKTQIVEKGP</sequence>
<evidence type="ECO:0000256" key="1">
    <source>
        <dbReference type="SAM" id="SignalP"/>
    </source>
</evidence>
<feature type="chain" id="PRO_5041649012" evidence="1">
    <location>
        <begin position="21"/>
        <end position="285"/>
    </location>
</feature>
<reference evidence="2" key="1">
    <citation type="journal article" date="2012" name="PLoS Genet.">
        <title>Comparative analysis of the genomes of two field isolates of the rice blast fungus Magnaporthe oryzae.</title>
        <authorList>
            <person name="Xue M."/>
            <person name="Yang J."/>
            <person name="Li Z."/>
            <person name="Hu S."/>
            <person name="Yao N."/>
            <person name="Dean R.A."/>
            <person name="Zhao W."/>
            <person name="Shen M."/>
            <person name="Zhang H."/>
            <person name="Li C."/>
            <person name="Liu L."/>
            <person name="Cao L."/>
            <person name="Xu X."/>
            <person name="Xing Y."/>
            <person name="Hsiang T."/>
            <person name="Zhang Z."/>
            <person name="Xu J.R."/>
            <person name="Peng Y.L."/>
        </authorList>
    </citation>
    <scope>NUCLEOTIDE SEQUENCE</scope>
    <source>
        <strain evidence="2">Y34</strain>
    </source>
</reference>
<evidence type="ECO:0000313" key="2">
    <source>
        <dbReference type="EMBL" id="ELQ32407.1"/>
    </source>
</evidence>
<dbReference type="Proteomes" id="UP000011086">
    <property type="component" value="Unassembled WGS sequence"/>
</dbReference>
<accession>A0AA97PF84</accession>
<proteinExistence type="predicted"/>